<comment type="caution">
    <text evidence="1">The sequence shown here is derived from an EMBL/GenBank/DDBJ whole genome shotgun (WGS) entry which is preliminary data.</text>
</comment>
<reference evidence="1 2" key="1">
    <citation type="submission" date="2023-03" db="EMBL/GenBank/DDBJ databases">
        <title>High recombination rates correlate with genetic variation in Cardiocondyla obscurior ants.</title>
        <authorList>
            <person name="Errbii M."/>
        </authorList>
    </citation>
    <scope>NUCLEOTIDE SEQUENCE [LARGE SCALE GENOMIC DNA]</scope>
    <source>
        <strain evidence="1">Alpha-2009</strain>
        <tissue evidence="1">Whole body</tissue>
    </source>
</reference>
<keyword evidence="2" id="KW-1185">Reference proteome</keyword>
<gene>
    <name evidence="1" type="ORF">PUN28_004698</name>
</gene>
<proteinExistence type="predicted"/>
<dbReference type="AlphaFoldDB" id="A0AAW2GET4"/>
<name>A0AAW2GET4_9HYME</name>
<dbReference type="Proteomes" id="UP001430953">
    <property type="component" value="Unassembled WGS sequence"/>
</dbReference>
<dbReference type="EMBL" id="JADYXP020000004">
    <property type="protein sequence ID" value="KAL0125807.1"/>
    <property type="molecule type" value="Genomic_DNA"/>
</dbReference>
<evidence type="ECO:0000313" key="2">
    <source>
        <dbReference type="Proteomes" id="UP001430953"/>
    </source>
</evidence>
<evidence type="ECO:0000313" key="1">
    <source>
        <dbReference type="EMBL" id="KAL0125807.1"/>
    </source>
</evidence>
<sequence>MECTKNKFFSLHIFSILTCCIKMKCYLHVDFSTNNKTINKTVVKYLRKDIKRYLSVRQLRLAKTVDNHIDDSRTAYTCHSDKYCGQSENTTSIFSPI</sequence>
<accession>A0AAW2GET4</accession>
<organism evidence="1 2">
    <name type="scientific">Cardiocondyla obscurior</name>
    <dbReference type="NCBI Taxonomy" id="286306"/>
    <lineage>
        <taxon>Eukaryota</taxon>
        <taxon>Metazoa</taxon>
        <taxon>Ecdysozoa</taxon>
        <taxon>Arthropoda</taxon>
        <taxon>Hexapoda</taxon>
        <taxon>Insecta</taxon>
        <taxon>Pterygota</taxon>
        <taxon>Neoptera</taxon>
        <taxon>Endopterygota</taxon>
        <taxon>Hymenoptera</taxon>
        <taxon>Apocrita</taxon>
        <taxon>Aculeata</taxon>
        <taxon>Formicoidea</taxon>
        <taxon>Formicidae</taxon>
        <taxon>Myrmicinae</taxon>
        <taxon>Cardiocondyla</taxon>
    </lineage>
</organism>
<protein>
    <submittedName>
        <fullName evidence="1">Uncharacterized protein</fullName>
    </submittedName>
</protein>